<keyword evidence="1" id="KW-0472">Membrane</keyword>
<sequence>MKKRYYFIIILVILIPILIVTYLIKDSNQKPAIKIKDNEIITSVPNCSEPTIKIDKIRNIKLLDNVEIGNKQVGYKEDKCYAGYFDTQFGTCFIYINPNIHSYIYFETKDDNCLINYENEEKTKELYGIMNNK</sequence>
<dbReference type="EMBL" id="JAJDKZ010000014">
    <property type="protein sequence ID" value="MCB8610202.1"/>
    <property type="molecule type" value="Genomic_DNA"/>
</dbReference>
<dbReference type="EMBL" id="PYLP01000001">
    <property type="protein sequence ID" value="PST42134.1"/>
    <property type="molecule type" value="Genomic_DNA"/>
</dbReference>
<evidence type="ECO:0000313" key="3">
    <source>
        <dbReference type="EMBL" id="PST42134.1"/>
    </source>
</evidence>
<evidence type="ECO:0000313" key="2">
    <source>
        <dbReference type="EMBL" id="MCB8610202.1"/>
    </source>
</evidence>
<evidence type="ECO:0000313" key="4">
    <source>
        <dbReference type="Proteomes" id="UP000241201"/>
    </source>
</evidence>
<keyword evidence="4" id="KW-1185">Reference proteome</keyword>
<evidence type="ECO:0000256" key="1">
    <source>
        <dbReference type="SAM" id="Phobius"/>
    </source>
</evidence>
<dbReference type="RefSeq" id="WP_106986923.1">
    <property type="nucleotide sequence ID" value="NZ_DBGDQT010000187.1"/>
</dbReference>
<reference evidence="2" key="3">
    <citation type="submission" date="2021-10" db="EMBL/GenBank/DDBJ databases">
        <title>Collection of gut derived symbiotic bacterial strains cultured from healthy donors.</title>
        <authorList>
            <person name="Lin H."/>
            <person name="Littmann E."/>
            <person name="Kohout C."/>
            <person name="Pamer E.G."/>
        </authorList>
    </citation>
    <scope>NUCLEOTIDE SEQUENCE</scope>
    <source>
        <strain evidence="2">DFI.4.48</strain>
    </source>
</reference>
<dbReference type="Proteomes" id="UP001198439">
    <property type="component" value="Unassembled WGS sequence"/>
</dbReference>
<keyword evidence="1" id="KW-0812">Transmembrane</keyword>
<accession>A0A2T3G3M7</accession>
<comment type="caution">
    <text evidence="3">The sequence shown here is derived from an EMBL/GenBank/DDBJ whole genome shotgun (WGS) entry which is preliminary data.</text>
</comment>
<organism evidence="3 4">
    <name type="scientific">Faecalibacillus faecis</name>
    <dbReference type="NCBI Taxonomy" id="1982628"/>
    <lineage>
        <taxon>Bacteria</taxon>
        <taxon>Bacillati</taxon>
        <taxon>Bacillota</taxon>
        <taxon>Erysipelotrichia</taxon>
        <taxon>Erysipelotrichales</taxon>
        <taxon>Coprobacillaceae</taxon>
        <taxon>Faecalibacillus</taxon>
    </lineage>
</organism>
<proteinExistence type="predicted"/>
<keyword evidence="1" id="KW-1133">Transmembrane helix</keyword>
<dbReference type="Proteomes" id="UP000241201">
    <property type="component" value="Unassembled WGS sequence"/>
</dbReference>
<dbReference type="GeneID" id="77469651"/>
<protein>
    <recommendedName>
        <fullName evidence="5">Bacterial Pleckstrin homology domain-containing protein</fullName>
    </recommendedName>
</protein>
<reference evidence="3" key="2">
    <citation type="journal article" date="2019" name="Int. J. Syst. Evol. Microbiol.">
        <title>Faecalibacillus intestinalis gen. nov., sp. nov. and Faecalibacillus faecis sp. nov., isolated from human faeces.</title>
        <authorList>
            <person name="Seo B."/>
            <person name="Jeon K."/>
            <person name="Baek I."/>
            <person name="Lee Y.M."/>
            <person name="Baek K."/>
            <person name="Ko G."/>
        </authorList>
    </citation>
    <scope>NUCLEOTIDE SEQUENCE</scope>
    <source>
        <strain evidence="3">SNUG30370</strain>
    </source>
</reference>
<reference evidence="4" key="1">
    <citation type="submission" date="2018-03" db="EMBL/GenBank/DDBJ databases">
        <title>Lachnoclostridium SNUG30370 gen.nov., sp.nov., isolated from human faeces.</title>
        <authorList>
            <person name="Seo B."/>
            <person name="Jeon K."/>
            <person name="Ko G."/>
        </authorList>
    </citation>
    <scope>NUCLEOTIDE SEQUENCE [LARGE SCALE GENOMIC DNA]</scope>
    <source>
        <strain evidence="4">SNUG30370</strain>
    </source>
</reference>
<feature type="transmembrane region" description="Helical" evidence="1">
    <location>
        <begin position="6"/>
        <end position="24"/>
    </location>
</feature>
<gene>
    <name evidence="3" type="ORF">C7U55_00840</name>
    <name evidence="2" type="ORF">LJD69_06310</name>
</gene>
<dbReference type="AlphaFoldDB" id="A0A2T3G3M7"/>
<evidence type="ECO:0008006" key="5">
    <source>
        <dbReference type="Google" id="ProtNLM"/>
    </source>
</evidence>
<name>A0A2T3G3M7_9FIRM</name>